<name>A0A8J8C8S8_9EURY</name>
<gene>
    <name evidence="1" type="ORF">KTS45_11790</name>
</gene>
<proteinExistence type="predicted"/>
<reference evidence="1 2" key="1">
    <citation type="submission" date="2021-06" db="EMBL/GenBank/DDBJ databases">
        <title>New haloarchaea isolates fom saline soil.</title>
        <authorList>
            <person name="Duran-Viseras A."/>
            <person name="Sanchez-Porro C.S."/>
            <person name="Ventosa A."/>
        </authorList>
    </citation>
    <scope>NUCLEOTIDE SEQUENCE [LARGE SCALE GENOMIC DNA]</scope>
    <source>
        <strain evidence="1 2">JCM 183640</strain>
    </source>
</reference>
<dbReference type="AlphaFoldDB" id="A0A8J8C8S8"/>
<accession>A0A8J8C8S8</accession>
<keyword evidence="2" id="KW-1185">Reference proteome</keyword>
<organism evidence="1 2">
    <name type="scientific">Haloarcula limicola</name>
    <dbReference type="NCBI Taxonomy" id="1429915"/>
    <lineage>
        <taxon>Archaea</taxon>
        <taxon>Methanobacteriati</taxon>
        <taxon>Methanobacteriota</taxon>
        <taxon>Stenosarchaea group</taxon>
        <taxon>Halobacteria</taxon>
        <taxon>Halobacteriales</taxon>
        <taxon>Haloarculaceae</taxon>
        <taxon>Haloarcula</taxon>
    </lineage>
</organism>
<comment type="caution">
    <text evidence="1">The sequence shown here is derived from an EMBL/GenBank/DDBJ whole genome shotgun (WGS) entry which is preliminary data.</text>
</comment>
<dbReference type="RefSeq" id="WP_162317734.1">
    <property type="nucleotide sequence ID" value="NZ_JAHQXF010000002.1"/>
</dbReference>
<protein>
    <submittedName>
        <fullName evidence="1">Uncharacterized protein</fullName>
    </submittedName>
</protein>
<dbReference type="OrthoDB" id="374164at2157"/>
<evidence type="ECO:0000313" key="1">
    <source>
        <dbReference type="EMBL" id="MBV0924880.1"/>
    </source>
</evidence>
<dbReference type="Proteomes" id="UP000766550">
    <property type="component" value="Unassembled WGS sequence"/>
</dbReference>
<dbReference type="EMBL" id="JAHQXF010000002">
    <property type="protein sequence ID" value="MBV0924880.1"/>
    <property type="molecule type" value="Genomic_DNA"/>
</dbReference>
<sequence>MIIRLWALAWAARYLKYVPILGWRFSENIVQNLESRMERDVDISDMTVEFEGDDASDVRVQVSVTNELPVDLTVAAVNLRLGHTERSQTVANVLWAEDAHGSPPVNIERSMIESGTEEAVRVERHLPAEGPTETLHVDGSLTTEAWLDVPSTKRIPLGTLERDLPSVTADLPS</sequence>
<evidence type="ECO:0000313" key="2">
    <source>
        <dbReference type="Proteomes" id="UP000766550"/>
    </source>
</evidence>